<protein>
    <submittedName>
        <fullName evidence="2">Uncharacterized protein</fullName>
    </submittedName>
</protein>
<dbReference type="RefSeq" id="WP_345394350.1">
    <property type="nucleotide sequence ID" value="NZ_BAABLA010000021.1"/>
</dbReference>
<proteinExistence type="predicted"/>
<evidence type="ECO:0000256" key="1">
    <source>
        <dbReference type="SAM" id="MobiDB-lite"/>
    </source>
</evidence>
<gene>
    <name evidence="2" type="ORF">ACFQGD_23590</name>
</gene>
<sequence length="65" mass="7310">MAGEHRERNPGGQLASDEPPTLVDDVHFVDGEEGRRLAHAQARALWEVTQWLVQNSYRTGREPTA</sequence>
<evidence type="ECO:0000313" key="2">
    <source>
        <dbReference type="EMBL" id="MFC6870128.1"/>
    </source>
</evidence>
<keyword evidence="3" id="KW-1185">Reference proteome</keyword>
<organism evidence="2 3">
    <name type="scientific">Haloechinothrix salitolerans</name>
    <dbReference type="NCBI Taxonomy" id="926830"/>
    <lineage>
        <taxon>Bacteria</taxon>
        <taxon>Bacillati</taxon>
        <taxon>Actinomycetota</taxon>
        <taxon>Actinomycetes</taxon>
        <taxon>Pseudonocardiales</taxon>
        <taxon>Pseudonocardiaceae</taxon>
        <taxon>Haloechinothrix</taxon>
    </lineage>
</organism>
<feature type="region of interest" description="Disordered" evidence="1">
    <location>
        <begin position="1"/>
        <end position="23"/>
    </location>
</feature>
<accession>A0ABW2C510</accession>
<comment type="caution">
    <text evidence="2">The sequence shown here is derived from an EMBL/GenBank/DDBJ whole genome shotgun (WGS) entry which is preliminary data.</text>
</comment>
<reference evidence="3" key="1">
    <citation type="journal article" date="2019" name="Int. J. Syst. Evol. Microbiol.">
        <title>The Global Catalogue of Microorganisms (GCM) 10K type strain sequencing project: providing services to taxonomists for standard genome sequencing and annotation.</title>
        <authorList>
            <consortium name="The Broad Institute Genomics Platform"/>
            <consortium name="The Broad Institute Genome Sequencing Center for Infectious Disease"/>
            <person name="Wu L."/>
            <person name="Ma J."/>
        </authorList>
    </citation>
    <scope>NUCLEOTIDE SEQUENCE [LARGE SCALE GENOMIC DNA]</scope>
    <source>
        <strain evidence="3">KCTC 32255</strain>
    </source>
</reference>
<evidence type="ECO:0000313" key="3">
    <source>
        <dbReference type="Proteomes" id="UP001596337"/>
    </source>
</evidence>
<dbReference type="Proteomes" id="UP001596337">
    <property type="component" value="Unassembled WGS sequence"/>
</dbReference>
<dbReference type="EMBL" id="JBHSXX010000001">
    <property type="protein sequence ID" value="MFC6870128.1"/>
    <property type="molecule type" value="Genomic_DNA"/>
</dbReference>
<name>A0ABW2C510_9PSEU</name>